<feature type="transmembrane region" description="Helical" evidence="1">
    <location>
        <begin position="6"/>
        <end position="24"/>
    </location>
</feature>
<organism evidence="2 3">
    <name type="scientific">Falsochrobactrum tianjinense</name>
    <dbReference type="NCBI Taxonomy" id="2706015"/>
    <lineage>
        <taxon>Bacteria</taxon>
        <taxon>Pseudomonadati</taxon>
        <taxon>Pseudomonadota</taxon>
        <taxon>Alphaproteobacteria</taxon>
        <taxon>Hyphomicrobiales</taxon>
        <taxon>Brucellaceae</taxon>
        <taxon>Falsochrobactrum</taxon>
    </lineage>
</organism>
<comment type="caution">
    <text evidence="2">The sequence shown here is derived from an EMBL/GenBank/DDBJ whole genome shotgun (WGS) entry which is preliminary data.</text>
</comment>
<dbReference type="EMBL" id="JAHRVA010000001">
    <property type="protein sequence ID" value="MBV2142674.1"/>
    <property type="molecule type" value="Genomic_DNA"/>
</dbReference>
<protein>
    <submittedName>
        <fullName evidence="2">Uncharacterized protein</fullName>
    </submittedName>
</protein>
<reference evidence="2 3" key="1">
    <citation type="submission" date="2021-06" db="EMBL/GenBank/DDBJ databases">
        <title>Falsochrobactrum tianjin sp.nov., a new petroleum-degrading bacteria isolated from oily soils.</title>
        <authorList>
            <person name="Chen G."/>
            <person name="Chen H."/>
            <person name="Tian J."/>
            <person name="Qing J."/>
            <person name="Zhong L."/>
            <person name="Ma W."/>
            <person name="Song Y."/>
            <person name="Cui X."/>
            <person name="Yan B."/>
        </authorList>
    </citation>
    <scope>NUCLEOTIDE SEQUENCE [LARGE SCALE GENOMIC DNA]</scope>
    <source>
        <strain evidence="2 3">TDYN1</strain>
    </source>
</reference>
<dbReference type="Proteomes" id="UP000752297">
    <property type="component" value="Unassembled WGS sequence"/>
</dbReference>
<accession>A0A949PMF4</accession>
<proteinExistence type="predicted"/>
<keyword evidence="1" id="KW-0812">Transmembrane</keyword>
<gene>
    <name evidence="2" type="ORF">KUG47_04060</name>
</gene>
<dbReference type="AlphaFoldDB" id="A0A949PMF4"/>
<evidence type="ECO:0000313" key="2">
    <source>
        <dbReference type="EMBL" id="MBV2142674.1"/>
    </source>
</evidence>
<keyword evidence="1" id="KW-0472">Membrane</keyword>
<keyword evidence="1" id="KW-1133">Transmembrane helix</keyword>
<sequence length="54" mass="6131">MLLWRFTIVCLLIAGLAIVASIFVDRKYDIYKDQSVIDPVTAKRMQHAGGSYRS</sequence>
<evidence type="ECO:0000313" key="3">
    <source>
        <dbReference type="Proteomes" id="UP000752297"/>
    </source>
</evidence>
<name>A0A949PMF4_9HYPH</name>
<evidence type="ECO:0000256" key="1">
    <source>
        <dbReference type="SAM" id="Phobius"/>
    </source>
</evidence>
<keyword evidence="3" id="KW-1185">Reference proteome</keyword>
<dbReference type="RefSeq" id="WP_217676642.1">
    <property type="nucleotide sequence ID" value="NZ_JAHRVA010000001.1"/>
</dbReference>